<reference evidence="1 2" key="1">
    <citation type="submission" date="2015-02" db="EMBL/GenBank/DDBJ databases">
        <title>Genome Sequencing of Rickettsiales.</title>
        <authorList>
            <person name="Daugherty S.C."/>
            <person name="Su Q."/>
            <person name="Abolude K."/>
            <person name="Beier-Sexton M."/>
            <person name="Carlyon J.A."/>
            <person name="Carter R."/>
            <person name="Day N.P."/>
            <person name="Dumler S.J."/>
            <person name="Dyachenko V."/>
            <person name="Godinez A."/>
            <person name="Kurtti T.J."/>
            <person name="Lichay M."/>
            <person name="Mullins K.E."/>
            <person name="Ott S."/>
            <person name="Pappas-Brown V."/>
            <person name="Paris D.H."/>
            <person name="Patel P."/>
            <person name="Richards A.L."/>
            <person name="Sadzewicz L."/>
            <person name="Sears K."/>
            <person name="Seidman D."/>
            <person name="Sengamalay N."/>
            <person name="Stenos J."/>
            <person name="Tallon L.J."/>
            <person name="Vincent G."/>
            <person name="Fraser C.M."/>
            <person name="Munderloh U."/>
            <person name="Dunning-Hotopp J.C."/>
        </authorList>
    </citation>
    <scope>NUCLEOTIDE SEQUENCE [LARGE SCALE GENOMIC DNA]</scope>
    <source>
        <strain evidence="1 2">RML An4</strain>
    </source>
</reference>
<evidence type="ECO:0000313" key="2">
    <source>
        <dbReference type="Proteomes" id="UP000033661"/>
    </source>
</evidence>
<dbReference type="RefSeq" id="WP_011477337.1">
    <property type="nucleotide sequence ID" value="NZ_LAOI01000001.1"/>
</dbReference>
<dbReference type="AlphaFoldDB" id="A0A0F3QAW8"/>
<dbReference type="InterPro" id="IPR038573">
    <property type="entry name" value="BrnT_sf"/>
</dbReference>
<keyword evidence="2" id="KW-1185">Reference proteome</keyword>
<sequence>MHSSFEWDEEKNKINIQKHNVNFYEAQKAFLDINRIILEDIDHSIIEKRYFCLGKIEDNILTVRFMFRNHRIRIFGAGYWRKGKKIYEQENKIY</sequence>
<name>A0A0F3QAW8_RICBE</name>
<dbReference type="InterPro" id="IPR007460">
    <property type="entry name" value="BrnT_toxin"/>
</dbReference>
<organism evidence="1 2">
    <name type="scientific">Rickettsia bellii str. RML An4</name>
    <dbReference type="NCBI Taxonomy" id="1359193"/>
    <lineage>
        <taxon>Bacteria</taxon>
        <taxon>Pseudomonadati</taxon>
        <taxon>Pseudomonadota</taxon>
        <taxon>Alphaproteobacteria</taxon>
        <taxon>Rickettsiales</taxon>
        <taxon>Rickettsiaceae</taxon>
        <taxon>Rickettsieae</taxon>
        <taxon>Rickettsia</taxon>
        <taxon>belli group</taxon>
    </lineage>
</organism>
<dbReference type="Proteomes" id="UP000033661">
    <property type="component" value="Unassembled WGS sequence"/>
</dbReference>
<gene>
    <name evidence="1" type="ORF">RBEAN4_0706</name>
</gene>
<protein>
    <recommendedName>
        <fullName evidence="3">BrnT family toxin</fullName>
    </recommendedName>
</protein>
<accession>A0A0F3QAW8</accession>
<evidence type="ECO:0008006" key="3">
    <source>
        <dbReference type="Google" id="ProtNLM"/>
    </source>
</evidence>
<dbReference type="Gene3D" id="3.10.450.530">
    <property type="entry name" value="Ribonuclease toxin, BrnT, of type II toxin-antitoxin system"/>
    <property type="match status" value="1"/>
</dbReference>
<dbReference type="Pfam" id="PF04365">
    <property type="entry name" value="BrnT_toxin"/>
    <property type="match status" value="1"/>
</dbReference>
<evidence type="ECO:0000313" key="1">
    <source>
        <dbReference type="EMBL" id="KJV89725.1"/>
    </source>
</evidence>
<dbReference type="EMBL" id="LAOI01000001">
    <property type="protein sequence ID" value="KJV89725.1"/>
    <property type="molecule type" value="Genomic_DNA"/>
</dbReference>
<proteinExistence type="predicted"/>
<dbReference type="PATRIC" id="fig|1359193.3.peg.688"/>
<comment type="caution">
    <text evidence="1">The sequence shown here is derived from an EMBL/GenBank/DDBJ whole genome shotgun (WGS) entry which is preliminary data.</text>
</comment>